<comment type="caution">
    <text evidence="2">The sequence shown here is derived from an EMBL/GenBank/DDBJ whole genome shotgun (WGS) entry which is preliminary data.</text>
</comment>
<proteinExistence type="predicted"/>
<accession>A0A0Q1BKF5</accession>
<reference evidence="2 3" key="1">
    <citation type="submission" date="2015-04" db="EMBL/GenBank/DDBJ databases">
        <title>Complete genome of flavobacterium.</title>
        <authorList>
            <person name="Kwon Y.M."/>
            <person name="Kim S.-J."/>
        </authorList>
    </citation>
    <scope>NUCLEOTIDE SEQUENCE [LARGE SCALE GENOMIC DNA]</scope>
    <source>
        <strain evidence="2 3">DK169</strain>
    </source>
</reference>
<dbReference type="EMBL" id="LCTZ01000002">
    <property type="protein sequence ID" value="KQC31153.1"/>
    <property type="molecule type" value="Genomic_DNA"/>
</dbReference>
<dbReference type="Proteomes" id="UP000050827">
    <property type="component" value="Unassembled WGS sequence"/>
</dbReference>
<feature type="signal peptide" evidence="1">
    <location>
        <begin position="1"/>
        <end position="22"/>
    </location>
</feature>
<keyword evidence="3" id="KW-1185">Reference proteome</keyword>
<evidence type="ECO:0000256" key="1">
    <source>
        <dbReference type="SAM" id="SignalP"/>
    </source>
</evidence>
<gene>
    <name evidence="2" type="ORF">AAY42_15570</name>
</gene>
<protein>
    <submittedName>
        <fullName evidence="2">Uncharacterized protein</fullName>
    </submittedName>
</protein>
<sequence length="100" mass="11458">MKYRSYLLTALGMILISATINAAKPNMPKMDFDINNIVFIEEDQDLELGFDTARYLPENFDPYSTIISIESVNFVDVCDEIDLGFETVGYLPEDFDPYIQ</sequence>
<dbReference type="OrthoDB" id="1178051at2"/>
<evidence type="ECO:0000313" key="3">
    <source>
        <dbReference type="Proteomes" id="UP000050827"/>
    </source>
</evidence>
<dbReference type="RefSeq" id="WP_055396870.1">
    <property type="nucleotide sequence ID" value="NZ_LCTZ01000002.1"/>
</dbReference>
<name>A0A0Q1BKF5_9FLAO</name>
<dbReference type="AlphaFoldDB" id="A0A0Q1BKF5"/>
<organism evidence="2 3">
    <name type="scientific">Flagellimonas eckloniae</name>
    <dbReference type="NCBI Taxonomy" id="346185"/>
    <lineage>
        <taxon>Bacteria</taxon>
        <taxon>Pseudomonadati</taxon>
        <taxon>Bacteroidota</taxon>
        <taxon>Flavobacteriia</taxon>
        <taxon>Flavobacteriales</taxon>
        <taxon>Flavobacteriaceae</taxon>
        <taxon>Flagellimonas</taxon>
    </lineage>
</organism>
<evidence type="ECO:0000313" key="2">
    <source>
        <dbReference type="EMBL" id="KQC31153.1"/>
    </source>
</evidence>
<feature type="chain" id="PRO_5006188773" evidence="1">
    <location>
        <begin position="23"/>
        <end position="100"/>
    </location>
</feature>
<keyword evidence="1" id="KW-0732">Signal</keyword>